<dbReference type="RefSeq" id="WP_149850738.1">
    <property type="nucleotide sequence ID" value="NZ_VUOB01000029.1"/>
</dbReference>
<dbReference type="SUPFAM" id="SSF52266">
    <property type="entry name" value="SGNH hydrolase"/>
    <property type="match status" value="1"/>
</dbReference>
<keyword evidence="3" id="KW-0378">Hydrolase</keyword>
<dbReference type="GO" id="GO:0004622">
    <property type="term" value="F:phosphatidylcholine lysophospholipase activity"/>
    <property type="evidence" value="ECO:0007669"/>
    <property type="project" value="TreeGrafter"/>
</dbReference>
<dbReference type="OrthoDB" id="9804395at2"/>
<dbReference type="InterPro" id="IPR013830">
    <property type="entry name" value="SGNH_hydro"/>
</dbReference>
<evidence type="ECO:0000259" key="2">
    <source>
        <dbReference type="Pfam" id="PF13472"/>
    </source>
</evidence>
<dbReference type="Pfam" id="PF13472">
    <property type="entry name" value="Lipase_GDSL_2"/>
    <property type="match status" value="1"/>
</dbReference>
<dbReference type="Proteomes" id="UP000323454">
    <property type="component" value="Unassembled WGS sequence"/>
</dbReference>
<comment type="caution">
    <text evidence="3">The sequence shown here is derived from an EMBL/GenBank/DDBJ whole genome shotgun (WGS) entry which is preliminary data.</text>
</comment>
<gene>
    <name evidence="3" type="ORF">F0L68_17995</name>
</gene>
<feature type="region of interest" description="Disordered" evidence="1">
    <location>
        <begin position="32"/>
        <end position="51"/>
    </location>
</feature>
<proteinExistence type="predicted"/>
<sequence>MSLRLTRLAQPAALFLLPLLAAQGYRVRSRTPRLPEAATTAGTAPARDERDGEPALRLAVLGDSVAAGVGVSDNADGIAGQVAVALAERTGRAVSWRVSARSGATARQITKDLVAGLSAPDWRPDALLISVGINDLLELRGLTAWRADLAELVLAVWARLGSRTPVLVTGMPPLALFPSLPQPLRGVFAARARLMDVELARIGLAPGVRHVPMPLDQISLAPTTFFASDRFHPSAVGCRELAQALAPALAELLG</sequence>
<reference evidence="3 4" key="1">
    <citation type="submission" date="2019-09" db="EMBL/GenBank/DDBJ databases">
        <title>Goodfellowia gen. nov., a new genus of the Pseudonocardineae related to Actinoalloteichus, containing Goodfellowia coeruleoviolacea gen. nov., comb. nov. gen. nov., comb. nov.</title>
        <authorList>
            <person name="Labeda D."/>
        </authorList>
    </citation>
    <scope>NUCLEOTIDE SEQUENCE [LARGE SCALE GENOMIC DNA]</scope>
    <source>
        <strain evidence="3 4">AN110305</strain>
    </source>
</reference>
<dbReference type="CDD" id="cd01836">
    <property type="entry name" value="FeeA_FeeB_like"/>
    <property type="match status" value="1"/>
</dbReference>
<dbReference type="PANTHER" id="PTHR30383:SF5">
    <property type="entry name" value="SGNH HYDROLASE-TYPE ESTERASE DOMAIN-CONTAINING PROTEIN"/>
    <property type="match status" value="1"/>
</dbReference>
<dbReference type="InterPro" id="IPR051532">
    <property type="entry name" value="Ester_Hydrolysis_Enzymes"/>
</dbReference>
<dbReference type="PANTHER" id="PTHR30383">
    <property type="entry name" value="THIOESTERASE 1/PROTEASE 1/LYSOPHOSPHOLIPASE L1"/>
    <property type="match status" value="1"/>
</dbReference>
<accession>A0A5B2XDV2</accession>
<dbReference type="InterPro" id="IPR036514">
    <property type="entry name" value="SGNH_hydro_sf"/>
</dbReference>
<dbReference type="EMBL" id="VUOB01000029">
    <property type="protein sequence ID" value="KAA2261334.1"/>
    <property type="molecule type" value="Genomic_DNA"/>
</dbReference>
<name>A0A5B2XDV2_9PSEU</name>
<protein>
    <submittedName>
        <fullName evidence="3">SGNH/GDSL hydrolase family protein</fullName>
    </submittedName>
</protein>
<reference evidence="3 4" key="2">
    <citation type="submission" date="2019-09" db="EMBL/GenBank/DDBJ databases">
        <authorList>
            <person name="Jin C."/>
        </authorList>
    </citation>
    <scope>NUCLEOTIDE SEQUENCE [LARGE SCALE GENOMIC DNA]</scope>
    <source>
        <strain evidence="3 4">AN110305</strain>
    </source>
</reference>
<evidence type="ECO:0000313" key="4">
    <source>
        <dbReference type="Proteomes" id="UP000323454"/>
    </source>
</evidence>
<dbReference type="Gene3D" id="3.40.50.1110">
    <property type="entry name" value="SGNH hydrolase"/>
    <property type="match status" value="1"/>
</dbReference>
<keyword evidence="4" id="KW-1185">Reference proteome</keyword>
<dbReference type="AlphaFoldDB" id="A0A5B2XDV2"/>
<evidence type="ECO:0000256" key="1">
    <source>
        <dbReference type="SAM" id="MobiDB-lite"/>
    </source>
</evidence>
<evidence type="ECO:0000313" key="3">
    <source>
        <dbReference type="EMBL" id="KAA2261334.1"/>
    </source>
</evidence>
<feature type="domain" description="SGNH hydrolase-type esterase" evidence="2">
    <location>
        <begin position="60"/>
        <end position="237"/>
    </location>
</feature>
<organism evidence="3 4">
    <name type="scientific">Solihabitans fulvus</name>
    <dbReference type="NCBI Taxonomy" id="1892852"/>
    <lineage>
        <taxon>Bacteria</taxon>
        <taxon>Bacillati</taxon>
        <taxon>Actinomycetota</taxon>
        <taxon>Actinomycetes</taxon>
        <taxon>Pseudonocardiales</taxon>
        <taxon>Pseudonocardiaceae</taxon>
        <taxon>Solihabitans</taxon>
    </lineage>
</organism>